<sequence length="202" mass="22694">MLISNPDKKKAAVIRYYREKADVFTRKAMAADPLSFLMPFVRQLSPAARVFDFGCGCGRDLKFLKEMGFHPEGIERSPELAAIARSYSNCPVHELDFEHGNLADRRAEALLFSGSLVHLTPDEVQYVLGLALPSLTPKGKVYVSLKEGEGIAEDSHGRCFFLWTEKRGSELWDRTGLRNLSFSRDVSIHGTVWLAWVLECGE</sequence>
<evidence type="ECO:0000313" key="2">
    <source>
        <dbReference type="EMBL" id="MCW7753709.1"/>
    </source>
</evidence>
<dbReference type="InterPro" id="IPR029063">
    <property type="entry name" value="SAM-dependent_MTases_sf"/>
</dbReference>
<dbReference type="RefSeq" id="WP_265424578.1">
    <property type="nucleotide sequence ID" value="NZ_JAPFPW010000006.1"/>
</dbReference>
<keyword evidence="2" id="KW-0808">Transferase</keyword>
<dbReference type="Proteomes" id="UP001209681">
    <property type="component" value="Unassembled WGS sequence"/>
</dbReference>
<dbReference type="GO" id="GO:0032259">
    <property type="term" value="P:methylation"/>
    <property type="evidence" value="ECO:0007669"/>
    <property type="project" value="UniProtKB-KW"/>
</dbReference>
<keyword evidence="2" id="KW-0489">Methyltransferase</keyword>
<evidence type="ECO:0000313" key="3">
    <source>
        <dbReference type="Proteomes" id="UP001209681"/>
    </source>
</evidence>
<gene>
    <name evidence="2" type="ORF">OOT00_06890</name>
</gene>
<comment type="caution">
    <text evidence="2">The sequence shown here is derived from an EMBL/GenBank/DDBJ whole genome shotgun (WGS) entry which is preliminary data.</text>
</comment>
<reference evidence="2 3" key="1">
    <citation type="submission" date="2022-11" db="EMBL/GenBank/DDBJ databases">
        <title>Desulfobotulus tamanensis H1 sp. nov. - anaerobic, alkaliphilic, sulphate reducing bacterium isolated from terrestrial mud volcano.</title>
        <authorList>
            <person name="Frolova A."/>
            <person name="Merkel A.Y."/>
            <person name="Slobodkin A.I."/>
        </authorList>
    </citation>
    <scope>NUCLEOTIDE SEQUENCE [LARGE SCALE GENOMIC DNA]</scope>
    <source>
        <strain evidence="2 3">H1</strain>
    </source>
</reference>
<accession>A0ABT3N8C5</accession>
<dbReference type="CDD" id="cd02440">
    <property type="entry name" value="AdoMet_MTases"/>
    <property type="match status" value="1"/>
</dbReference>
<keyword evidence="3" id="KW-1185">Reference proteome</keyword>
<protein>
    <submittedName>
        <fullName evidence="2">Class I SAM-dependent methyltransferase</fullName>
    </submittedName>
</protein>
<name>A0ABT3N8C5_9BACT</name>
<dbReference type="Pfam" id="PF13649">
    <property type="entry name" value="Methyltransf_25"/>
    <property type="match status" value="1"/>
</dbReference>
<proteinExistence type="predicted"/>
<feature type="domain" description="Methyltransferase" evidence="1">
    <location>
        <begin position="50"/>
        <end position="139"/>
    </location>
</feature>
<dbReference type="GO" id="GO:0008168">
    <property type="term" value="F:methyltransferase activity"/>
    <property type="evidence" value="ECO:0007669"/>
    <property type="project" value="UniProtKB-KW"/>
</dbReference>
<dbReference type="EMBL" id="JAPFPW010000006">
    <property type="protein sequence ID" value="MCW7753709.1"/>
    <property type="molecule type" value="Genomic_DNA"/>
</dbReference>
<organism evidence="2 3">
    <name type="scientific">Desulfobotulus pelophilus</name>
    <dbReference type="NCBI Taxonomy" id="2823377"/>
    <lineage>
        <taxon>Bacteria</taxon>
        <taxon>Pseudomonadati</taxon>
        <taxon>Thermodesulfobacteriota</taxon>
        <taxon>Desulfobacteria</taxon>
        <taxon>Desulfobacterales</taxon>
        <taxon>Desulfobacteraceae</taxon>
        <taxon>Desulfobotulus</taxon>
    </lineage>
</organism>
<dbReference type="InterPro" id="IPR041698">
    <property type="entry name" value="Methyltransf_25"/>
</dbReference>
<dbReference type="SUPFAM" id="SSF53335">
    <property type="entry name" value="S-adenosyl-L-methionine-dependent methyltransferases"/>
    <property type="match status" value="1"/>
</dbReference>
<evidence type="ECO:0000259" key="1">
    <source>
        <dbReference type="Pfam" id="PF13649"/>
    </source>
</evidence>
<dbReference type="Gene3D" id="3.40.50.150">
    <property type="entry name" value="Vaccinia Virus protein VP39"/>
    <property type="match status" value="1"/>
</dbReference>